<dbReference type="AlphaFoldDB" id="D5GPF1"/>
<organism evidence="2 3">
    <name type="scientific">Tuber melanosporum (strain Mel28)</name>
    <name type="common">Perigord black truffle</name>
    <dbReference type="NCBI Taxonomy" id="656061"/>
    <lineage>
        <taxon>Eukaryota</taxon>
        <taxon>Fungi</taxon>
        <taxon>Dikarya</taxon>
        <taxon>Ascomycota</taxon>
        <taxon>Pezizomycotina</taxon>
        <taxon>Pezizomycetes</taxon>
        <taxon>Pezizales</taxon>
        <taxon>Tuberaceae</taxon>
        <taxon>Tuber</taxon>
    </lineage>
</organism>
<sequence length="72" mass="8496">MLAPPFSTRVVSTKNKVNSLRRSNLTTVLLLRYHTRYLSYPHRYEEKREAGHKNGSRRTTSRDRGFAIHLPR</sequence>
<dbReference type="KEGG" id="tml:GSTUM_00011805001"/>
<evidence type="ECO:0000313" key="2">
    <source>
        <dbReference type="EMBL" id="CAZ86394.1"/>
    </source>
</evidence>
<dbReference type="EMBL" id="FN430374">
    <property type="protein sequence ID" value="CAZ86394.1"/>
    <property type="molecule type" value="Genomic_DNA"/>
</dbReference>
<evidence type="ECO:0000313" key="3">
    <source>
        <dbReference type="Proteomes" id="UP000006911"/>
    </source>
</evidence>
<evidence type="ECO:0000256" key="1">
    <source>
        <dbReference type="SAM" id="MobiDB-lite"/>
    </source>
</evidence>
<feature type="region of interest" description="Disordered" evidence="1">
    <location>
        <begin position="44"/>
        <end position="72"/>
    </location>
</feature>
<reference evidence="2 3" key="1">
    <citation type="journal article" date="2010" name="Nature">
        <title>Perigord black truffle genome uncovers evolutionary origins and mechanisms of symbiosis.</title>
        <authorList>
            <person name="Martin F."/>
            <person name="Kohler A."/>
            <person name="Murat C."/>
            <person name="Balestrini R."/>
            <person name="Coutinho P.M."/>
            <person name="Jaillon O."/>
            <person name="Montanini B."/>
            <person name="Morin E."/>
            <person name="Noel B."/>
            <person name="Percudani R."/>
            <person name="Porcel B."/>
            <person name="Rubini A."/>
            <person name="Amicucci A."/>
            <person name="Amselem J."/>
            <person name="Anthouard V."/>
            <person name="Arcioni S."/>
            <person name="Artiguenave F."/>
            <person name="Aury J.M."/>
            <person name="Ballario P."/>
            <person name="Bolchi A."/>
            <person name="Brenna A."/>
            <person name="Brun A."/>
            <person name="Buee M."/>
            <person name="Cantarel B."/>
            <person name="Chevalier G."/>
            <person name="Couloux A."/>
            <person name="Da Silva C."/>
            <person name="Denoeud F."/>
            <person name="Duplessis S."/>
            <person name="Ghignone S."/>
            <person name="Hilselberger B."/>
            <person name="Iotti M."/>
            <person name="Marcais B."/>
            <person name="Mello A."/>
            <person name="Miranda M."/>
            <person name="Pacioni G."/>
            <person name="Quesneville H."/>
            <person name="Riccioni C."/>
            <person name="Ruotolo R."/>
            <person name="Splivallo R."/>
            <person name="Stocchi V."/>
            <person name="Tisserant E."/>
            <person name="Viscomi A.R."/>
            <person name="Zambonelli A."/>
            <person name="Zampieri E."/>
            <person name="Henrissat B."/>
            <person name="Lebrun M.H."/>
            <person name="Paolocci F."/>
            <person name="Bonfante P."/>
            <person name="Ottonello S."/>
            <person name="Wincker P."/>
        </authorList>
    </citation>
    <scope>NUCLEOTIDE SEQUENCE [LARGE SCALE GENOMIC DNA]</scope>
    <source>
        <strain evidence="2 3">Mel28</strain>
    </source>
</reference>
<gene>
    <name evidence="2" type="ORF">GSTUM_00011805001</name>
</gene>
<protein>
    <submittedName>
        <fullName evidence="2">(Perigord truffle) hypothetical protein</fullName>
    </submittedName>
</protein>
<proteinExistence type="predicted"/>
<dbReference type="RefSeq" id="XP_002842203.1">
    <property type="nucleotide sequence ID" value="XM_002842157.1"/>
</dbReference>
<dbReference type="HOGENOM" id="CLU_2724053_0_0_1"/>
<dbReference type="GeneID" id="9186635"/>
<dbReference type="InParanoid" id="D5GPF1"/>
<accession>D5GPF1</accession>
<name>D5GPF1_TUBMM</name>
<keyword evidence="3" id="KW-1185">Reference proteome</keyword>
<dbReference type="Proteomes" id="UP000006911">
    <property type="component" value="Unassembled WGS sequence"/>
</dbReference>